<evidence type="ECO:0000256" key="2">
    <source>
        <dbReference type="ARBA" id="ARBA00022448"/>
    </source>
</evidence>
<keyword evidence="2" id="KW-0813">Transport</keyword>
<comment type="similarity">
    <text evidence="1">Belongs to the bacterial solute-binding protein 1 family.</text>
</comment>
<dbReference type="SUPFAM" id="SSF53850">
    <property type="entry name" value="Periplasmic binding protein-like II"/>
    <property type="match status" value="1"/>
</dbReference>
<dbReference type="AlphaFoldDB" id="A0A383R6J7"/>
<evidence type="ECO:0000256" key="3">
    <source>
        <dbReference type="ARBA" id="ARBA00022729"/>
    </source>
</evidence>
<dbReference type="GO" id="GO:0055052">
    <property type="term" value="C:ATP-binding cassette (ABC) transporter complex, substrate-binding subunit-containing"/>
    <property type="evidence" value="ECO:0007669"/>
    <property type="project" value="TreeGrafter"/>
</dbReference>
<sequence length="459" mass="52029">MPNLKKLLVAVIMIFVSLLLLSQFHIDDQLFVPSQPSTNEVANRPPKAKKSPETWKQLRVQVNLSPISFIQLNQANQSFIDETGIYVELVNTTDKLTDAEWSNQLVQEDSVDIMLIDSTSVLGFAKKGWLLPIEQSSNAGFSSPVWLMNQLKWNGYTWGVSAQIDPYVLVWNKELMAGRTKESLPSNWEEWKRILDPSSQEGASVSKQPDLLERGTAAVELPAMPQAWFAWHDGDKEAFLSLIRRLGLLWPEVNQAPLMRADRYAKGVTDNAKGSGLKWNQQLAQLESYRAHFKPWGEKASKSDTWDLLRAGRVAFGIVPYSEAVAEVSEPLAIEAPADVHLPAGQWATSRSYMIASSSQYEAEARQWIDYMTSLAVQREWYDTLSVLPAHEQAYIDRWKDIRRWLPDMFLPQANQGAALFHAMEPIYGWIGTAELWLKGTATTEQLQKDWNHPSTISR</sequence>
<dbReference type="EMBL" id="LS992241">
    <property type="protein sequence ID" value="SYX82558.1"/>
    <property type="molecule type" value="Genomic_DNA"/>
</dbReference>
<dbReference type="GO" id="GO:0015768">
    <property type="term" value="P:maltose transport"/>
    <property type="evidence" value="ECO:0007669"/>
    <property type="project" value="TreeGrafter"/>
</dbReference>
<dbReference type="GO" id="GO:0042956">
    <property type="term" value="P:maltodextrin transmembrane transport"/>
    <property type="evidence" value="ECO:0007669"/>
    <property type="project" value="TreeGrafter"/>
</dbReference>
<reference evidence="5" key="1">
    <citation type="submission" date="2018-08" db="EMBL/GenBank/DDBJ databases">
        <authorList>
            <person name="Chevrot R."/>
        </authorList>
    </citation>
    <scope>NUCLEOTIDE SEQUENCE [LARGE SCALE GENOMIC DNA]</scope>
</reference>
<evidence type="ECO:0000256" key="1">
    <source>
        <dbReference type="ARBA" id="ARBA00008520"/>
    </source>
</evidence>
<evidence type="ECO:0008006" key="6">
    <source>
        <dbReference type="Google" id="ProtNLM"/>
    </source>
</evidence>
<name>A0A383R6J7_PAEAL</name>
<accession>A0A383R6J7</accession>
<dbReference type="Pfam" id="PF13416">
    <property type="entry name" value="SBP_bac_8"/>
    <property type="match status" value="1"/>
</dbReference>
<dbReference type="PANTHER" id="PTHR30061:SF50">
    <property type="entry name" value="MALTOSE_MALTODEXTRIN-BINDING PERIPLASMIC PROTEIN"/>
    <property type="match status" value="1"/>
</dbReference>
<evidence type="ECO:0000313" key="5">
    <source>
        <dbReference type="Proteomes" id="UP000304148"/>
    </source>
</evidence>
<organism evidence="4 5">
    <name type="scientific">Paenibacillus alvei</name>
    <name type="common">Bacillus alvei</name>
    <dbReference type="NCBI Taxonomy" id="44250"/>
    <lineage>
        <taxon>Bacteria</taxon>
        <taxon>Bacillati</taxon>
        <taxon>Bacillota</taxon>
        <taxon>Bacilli</taxon>
        <taxon>Bacillales</taxon>
        <taxon>Paenibacillaceae</taxon>
        <taxon>Paenibacillus</taxon>
    </lineage>
</organism>
<protein>
    <recommendedName>
        <fullName evidence="6">Extracellular solute-binding protein</fullName>
    </recommendedName>
</protein>
<evidence type="ECO:0000313" key="4">
    <source>
        <dbReference type="EMBL" id="SYX82558.1"/>
    </source>
</evidence>
<dbReference type="RefSeq" id="WP_138184884.1">
    <property type="nucleotide sequence ID" value="NZ_LS992241.1"/>
</dbReference>
<dbReference type="Proteomes" id="UP000304148">
    <property type="component" value="Chromosome"/>
</dbReference>
<gene>
    <name evidence="4" type="ORF">PBLR_10980</name>
</gene>
<proteinExistence type="inferred from homology"/>
<keyword evidence="3" id="KW-0732">Signal</keyword>
<dbReference type="PANTHER" id="PTHR30061">
    <property type="entry name" value="MALTOSE-BINDING PERIPLASMIC PROTEIN"/>
    <property type="match status" value="1"/>
</dbReference>
<dbReference type="GO" id="GO:1901982">
    <property type="term" value="F:maltose binding"/>
    <property type="evidence" value="ECO:0007669"/>
    <property type="project" value="TreeGrafter"/>
</dbReference>
<dbReference type="InterPro" id="IPR006059">
    <property type="entry name" value="SBP"/>
</dbReference>
<dbReference type="Gene3D" id="3.40.190.10">
    <property type="entry name" value="Periplasmic binding protein-like II"/>
    <property type="match status" value="1"/>
</dbReference>